<reference evidence="1 2" key="1">
    <citation type="submission" date="2019-03" db="EMBL/GenBank/DDBJ databases">
        <title>Sequencing the genomes of 1000 actinobacteria strains.</title>
        <authorList>
            <person name="Klenk H.-P."/>
        </authorList>
    </citation>
    <scope>NUCLEOTIDE SEQUENCE [LARGE SCALE GENOMIC DNA]</scope>
    <source>
        <strain evidence="1 2">DSM 44969</strain>
    </source>
</reference>
<dbReference type="Gene3D" id="3.40.50.1000">
    <property type="entry name" value="HAD superfamily/HAD-like"/>
    <property type="match status" value="1"/>
</dbReference>
<dbReference type="RefSeq" id="WP_132428291.1">
    <property type="nucleotide sequence ID" value="NZ_SMFZ01000002.1"/>
</dbReference>
<dbReference type="SUPFAM" id="SSF56784">
    <property type="entry name" value="HAD-like"/>
    <property type="match status" value="1"/>
</dbReference>
<dbReference type="InterPro" id="IPR023214">
    <property type="entry name" value="HAD_sf"/>
</dbReference>
<organism evidence="1 2">
    <name type="scientific">Pseudonocardia endophytica</name>
    <dbReference type="NCBI Taxonomy" id="401976"/>
    <lineage>
        <taxon>Bacteria</taxon>
        <taxon>Bacillati</taxon>
        <taxon>Actinomycetota</taxon>
        <taxon>Actinomycetes</taxon>
        <taxon>Pseudonocardiales</taxon>
        <taxon>Pseudonocardiaceae</taxon>
        <taxon>Pseudonocardia</taxon>
    </lineage>
</organism>
<dbReference type="InterPro" id="IPR036412">
    <property type="entry name" value="HAD-like_sf"/>
</dbReference>
<evidence type="ECO:0000313" key="2">
    <source>
        <dbReference type="Proteomes" id="UP000295560"/>
    </source>
</evidence>
<name>A0A4R1HD05_PSEEN</name>
<dbReference type="Pfam" id="PF12710">
    <property type="entry name" value="HAD"/>
    <property type="match status" value="1"/>
</dbReference>
<sequence>MTALHVFDMDGTLLRGTSASLEIGRGIGRLPDIEEFEAASSAGTMDNVAFARACHPIWQTLTETDVDDAFAAAPWIGGIAEVWADIAERGERSAVVSMSPLFFVRRLLDWGAGSVHATDVPIGRPLDESLVLTTEAKVTIVESLLGEHGLEPHDCVAYGDSYTDTALFRAVPNTVAINADSRIRRLARVVYDGDDLRDAYGRGRMLLGARTLQEGTG</sequence>
<gene>
    <name evidence="1" type="ORF">EV378_3861</name>
</gene>
<accession>A0A4R1HD05</accession>
<proteinExistence type="predicted"/>
<dbReference type="Proteomes" id="UP000295560">
    <property type="component" value="Unassembled WGS sequence"/>
</dbReference>
<protein>
    <submittedName>
        <fullName evidence="1">Phosphoserine phosphatase</fullName>
    </submittedName>
</protein>
<dbReference type="OrthoDB" id="3615082at2"/>
<keyword evidence="2" id="KW-1185">Reference proteome</keyword>
<evidence type="ECO:0000313" key="1">
    <source>
        <dbReference type="EMBL" id="TCK19917.1"/>
    </source>
</evidence>
<comment type="caution">
    <text evidence="1">The sequence shown here is derived from an EMBL/GenBank/DDBJ whole genome shotgun (WGS) entry which is preliminary data.</text>
</comment>
<dbReference type="AlphaFoldDB" id="A0A4R1HD05"/>
<dbReference type="EMBL" id="SMFZ01000002">
    <property type="protein sequence ID" value="TCK19917.1"/>
    <property type="molecule type" value="Genomic_DNA"/>
</dbReference>